<evidence type="ECO:0000313" key="3">
    <source>
        <dbReference type="EMBL" id="AJD49039.1"/>
    </source>
</evidence>
<accession>A0A0B4XLA6</accession>
<dbReference type="AlphaFoldDB" id="A0A0B4XLA6"/>
<dbReference type="Gene3D" id="3.40.50.720">
    <property type="entry name" value="NAD(P)-binding Rossmann-like Domain"/>
    <property type="match status" value="1"/>
</dbReference>
<evidence type="ECO:0000259" key="2">
    <source>
        <dbReference type="Pfam" id="PF00899"/>
    </source>
</evidence>
<evidence type="ECO:0000256" key="1">
    <source>
        <dbReference type="ARBA" id="ARBA00009919"/>
    </source>
</evidence>
<dbReference type="InterPro" id="IPR035985">
    <property type="entry name" value="Ubiquitin-activating_enz"/>
</dbReference>
<sequence>MLSDDQLMRYSRQLLLPQFDVAGQEAVAAARVLIIGAGGLGCPVALYLAGAGVGELLVVDPDEVDSSNLHRQVAYRERDVGQPKAEALAATLRALNNDIVVTPYVRAADGDWLAATLPGVALVLDCCDNFATRSAVNAACHAAAVPLVSGAAIRLEGQLVAFDFRDPATPCYACLYGDGDGPDTLCSESGILGPVVGTVGTLQALMALRLLTGHKVDGVLHLFDGATLQWRQMALRKDPACPVCHRPTRLTPDGGKH</sequence>
<dbReference type="GO" id="GO:0004792">
    <property type="term" value="F:thiosulfate-cyanide sulfurtransferase activity"/>
    <property type="evidence" value="ECO:0007669"/>
    <property type="project" value="TreeGrafter"/>
</dbReference>
<keyword evidence="4" id="KW-1185">Reference proteome</keyword>
<dbReference type="GO" id="GO:0008146">
    <property type="term" value="F:sulfotransferase activity"/>
    <property type="evidence" value="ECO:0007669"/>
    <property type="project" value="TreeGrafter"/>
</dbReference>
<dbReference type="GO" id="GO:0005829">
    <property type="term" value="C:cytosol"/>
    <property type="evidence" value="ECO:0007669"/>
    <property type="project" value="TreeGrafter"/>
</dbReference>
<dbReference type="FunFam" id="3.40.50.720:FF:000080">
    <property type="entry name" value="Thiazole biosynthesis adenylyltransferase ThiF"/>
    <property type="match status" value="1"/>
</dbReference>
<evidence type="ECO:0000313" key="4">
    <source>
        <dbReference type="Proteomes" id="UP000006764"/>
    </source>
</evidence>
<dbReference type="GO" id="GO:0008641">
    <property type="term" value="F:ubiquitin-like modifier activating enzyme activity"/>
    <property type="evidence" value="ECO:0007669"/>
    <property type="project" value="InterPro"/>
</dbReference>
<dbReference type="RefSeq" id="WP_008738605.1">
    <property type="nucleotide sequence ID" value="NZ_CP004387.1"/>
</dbReference>
<organism evidence="3 4">
    <name type="scientific">Isoalcanivorax pacificus W11-5</name>
    <dbReference type="NCBI Taxonomy" id="391936"/>
    <lineage>
        <taxon>Bacteria</taxon>
        <taxon>Pseudomonadati</taxon>
        <taxon>Pseudomonadota</taxon>
        <taxon>Gammaproteobacteria</taxon>
        <taxon>Oceanospirillales</taxon>
        <taxon>Alcanivoracaceae</taxon>
        <taxon>Isoalcanivorax</taxon>
    </lineage>
</organism>
<dbReference type="OrthoDB" id="9804286at2"/>
<proteinExistence type="inferred from homology"/>
<dbReference type="NCBIfam" id="NF004281">
    <property type="entry name" value="PRK05690.1"/>
    <property type="match status" value="1"/>
</dbReference>
<dbReference type="EMBL" id="CP004387">
    <property type="protein sequence ID" value="AJD49039.1"/>
    <property type="molecule type" value="Genomic_DNA"/>
</dbReference>
<protein>
    <submittedName>
        <fullName evidence="3">Molybdopterin synthase sulfurylase MoeB</fullName>
    </submittedName>
</protein>
<dbReference type="Proteomes" id="UP000006764">
    <property type="component" value="Chromosome"/>
</dbReference>
<dbReference type="InterPro" id="IPR045886">
    <property type="entry name" value="ThiF/MoeB/HesA"/>
</dbReference>
<dbReference type="SUPFAM" id="SSF69572">
    <property type="entry name" value="Activating enzymes of the ubiquitin-like proteins"/>
    <property type="match status" value="1"/>
</dbReference>
<dbReference type="CDD" id="cd00757">
    <property type="entry name" value="ThiF_MoeB_HesA_family"/>
    <property type="match status" value="1"/>
</dbReference>
<dbReference type="STRING" id="391936.S7S_13135"/>
<name>A0A0B4XLA6_9GAMM</name>
<gene>
    <name evidence="3" type="ORF">S7S_13135</name>
</gene>
<dbReference type="HOGENOM" id="CLU_013325_10_3_6"/>
<dbReference type="Pfam" id="PF00899">
    <property type="entry name" value="ThiF"/>
    <property type="match status" value="1"/>
</dbReference>
<dbReference type="PANTHER" id="PTHR10953:SF194">
    <property type="entry name" value="MOLYBDOPTERIN-SYNTHASE ADENYLYLTRANSFERASE"/>
    <property type="match status" value="1"/>
</dbReference>
<dbReference type="InterPro" id="IPR000594">
    <property type="entry name" value="ThiF_NAD_FAD-bd"/>
</dbReference>
<reference evidence="3 4" key="1">
    <citation type="journal article" date="2012" name="J. Bacteriol.">
        <title>Genome sequence of an alkane-degrading bacterium, Alcanivorax pacificus type strain W11-5, isolated from deep sea sediment.</title>
        <authorList>
            <person name="Lai Q."/>
            <person name="Shao Z."/>
        </authorList>
    </citation>
    <scope>NUCLEOTIDE SEQUENCE [LARGE SCALE GENOMIC DNA]</scope>
    <source>
        <strain evidence="3 4">W11-5</strain>
    </source>
</reference>
<dbReference type="PANTHER" id="PTHR10953">
    <property type="entry name" value="UBIQUITIN-ACTIVATING ENZYME E1"/>
    <property type="match status" value="1"/>
</dbReference>
<dbReference type="KEGG" id="apac:S7S_13135"/>
<comment type="similarity">
    <text evidence="1">Belongs to the HesA/MoeB/ThiF family.</text>
</comment>
<feature type="domain" description="THIF-type NAD/FAD binding fold" evidence="2">
    <location>
        <begin position="10"/>
        <end position="243"/>
    </location>
</feature>
<dbReference type="GO" id="GO:0016779">
    <property type="term" value="F:nucleotidyltransferase activity"/>
    <property type="evidence" value="ECO:0007669"/>
    <property type="project" value="TreeGrafter"/>
</dbReference>